<evidence type="ECO:0000313" key="3">
    <source>
        <dbReference type="Proteomes" id="UP001454036"/>
    </source>
</evidence>
<reference evidence="2 3" key="1">
    <citation type="submission" date="2024-01" db="EMBL/GenBank/DDBJ databases">
        <title>The complete chloroplast genome sequence of Lithospermum erythrorhizon: insights into the phylogenetic relationship among Boraginaceae species and the maternal lineages of purple gromwells.</title>
        <authorList>
            <person name="Okada T."/>
            <person name="Watanabe K."/>
        </authorList>
    </citation>
    <scope>NUCLEOTIDE SEQUENCE [LARGE SCALE GENOMIC DNA]</scope>
</reference>
<evidence type="ECO:0000256" key="1">
    <source>
        <dbReference type="SAM" id="MobiDB-lite"/>
    </source>
</evidence>
<name>A0AAV3NLM9_LITER</name>
<organism evidence="2 3">
    <name type="scientific">Lithospermum erythrorhizon</name>
    <name type="common">Purple gromwell</name>
    <name type="synonym">Lithospermum officinale var. erythrorhizon</name>
    <dbReference type="NCBI Taxonomy" id="34254"/>
    <lineage>
        <taxon>Eukaryota</taxon>
        <taxon>Viridiplantae</taxon>
        <taxon>Streptophyta</taxon>
        <taxon>Embryophyta</taxon>
        <taxon>Tracheophyta</taxon>
        <taxon>Spermatophyta</taxon>
        <taxon>Magnoliopsida</taxon>
        <taxon>eudicotyledons</taxon>
        <taxon>Gunneridae</taxon>
        <taxon>Pentapetalae</taxon>
        <taxon>asterids</taxon>
        <taxon>lamiids</taxon>
        <taxon>Boraginales</taxon>
        <taxon>Boraginaceae</taxon>
        <taxon>Boraginoideae</taxon>
        <taxon>Lithospermeae</taxon>
        <taxon>Lithospermum</taxon>
    </lineage>
</organism>
<evidence type="ECO:0000313" key="2">
    <source>
        <dbReference type="EMBL" id="GAA0140259.1"/>
    </source>
</evidence>
<gene>
    <name evidence="2" type="ORF">LIER_01640</name>
</gene>
<dbReference type="AlphaFoldDB" id="A0AAV3NLM9"/>
<dbReference type="Proteomes" id="UP001454036">
    <property type="component" value="Unassembled WGS sequence"/>
</dbReference>
<protein>
    <submittedName>
        <fullName evidence="2">Uncharacterized protein</fullName>
    </submittedName>
</protein>
<comment type="caution">
    <text evidence="2">The sequence shown here is derived from an EMBL/GenBank/DDBJ whole genome shotgun (WGS) entry which is preliminary data.</text>
</comment>
<sequence length="111" mass="12466">MPKFKIFSGIGDPSNHLKSFDSQLSFWASDDETEIEKLIKRGQLREFVKKDKVGSPRKYREPSPRKYTNDRRGDEHSPRVTRRADTISGGIAGGGDTSNARKNTPEGLSMP</sequence>
<proteinExistence type="predicted"/>
<feature type="compositionally biased region" description="Basic and acidic residues" evidence="1">
    <location>
        <begin position="49"/>
        <end position="85"/>
    </location>
</feature>
<keyword evidence="3" id="KW-1185">Reference proteome</keyword>
<feature type="region of interest" description="Disordered" evidence="1">
    <location>
        <begin position="49"/>
        <end position="111"/>
    </location>
</feature>
<accession>A0AAV3NLM9</accession>
<dbReference type="EMBL" id="BAABME010000164">
    <property type="protein sequence ID" value="GAA0140259.1"/>
    <property type="molecule type" value="Genomic_DNA"/>
</dbReference>